<feature type="domain" description="4'-phosphopantetheinyl transferase" evidence="3">
    <location>
        <begin position="94"/>
        <end position="178"/>
    </location>
</feature>
<comment type="similarity">
    <text evidence="1">Belongs to the P-Pant transferase superfamily. Gsp/Sfp/HetI/AcpT family.</text>
</comment>
<dbReference type="GO" id="GO:0000287">
    <property type="term" value="F:magnesium ion binding"/>
    <property type="evidence" value="ECO:0007669"/>
    <property type="project" value="InterPro"/>
</dbReference>
<organism evidence="4 5">
    <name type="scientific">Pseudofulvimonas gallinarii</name>
    <dbReference type="NCBI Taxonomy" id="634155"/>
    <lineage>
        <taxon>Bacteria</taxon>
        <taxon>Pseudomonadati</taxon>
        <taxon>Pseudomonadota</taxon>
        <taxon>Gammaproteobacteria</taxon>
        <taxon>Lysobacterales</taxon>
        <taxon>Rhodanobacteraceae</taxon>
        <taxon>Pseudofulvimonas</taxon>
    </lineage>
</organism>
<keyword evidence="5" id="KW-1185">Reference proteome</keyword>
<reference evidence="4 5" key="1">
    <citation type="submission" date="2019-03" db="EMBL/GenBank/DDBJ databases">
        <title>Genomic Encyclopedia of Type Strains, Phase IV (KMG-IV): sequencing the most valuable type-strain genomes for metagenomic binning, comparative biology and taxonomic classification.</title>
        <authorList>
            <person name="Goeker M."/>
        </authorList>
    </citation>
    <scope>NUCLEOTIDE SEQUENCE [LARGE SCALE GENOMIC DNA]</scope>
    <source>
        <strain evidence="4 5">DSM 21944</strain>
    </source>
</reference>
<dbReference type="AlphaFoldDB" id="A0A4S3KY91"/>
<dbReference type="OrthoDB" id="9808281at2"/>
<evidence type="ECO:0000259" key="3">
    <source>
        <dbReference type="Pfam" id="PF01648"/>
    </source>
</evidence>
<dbReference type="PANTHER" id="PTHR12215:SF10">
    <property type="entry name" value="L-AMINOADIPATE-SEMIALDEHYDE DEHYDROGENASE-PHOSPHOPANTETHEINYL TRANSFERASE"/>
    <property type="match status" value="1"/>
</dbReference>
<dbReference type="Pfam" id="PF01648">
    <property type="entry name" value="ACPS"/>
    <property type="match status" value="1"/>
</dbReference>
<evidence type="ECO:0000313" key="5">
    <source>
        <dbReference type="Proteomes" id="UP000294599"/>
    </source>
</evidence>
<accession>A0A4S3KY91</accession>
<comment type="caution">
    <text evidence="4">The sequence shown here is derived from an EMBL/GenBank/DDBJ whole genome shotgun (WGS) entry which is preliminary data.</text>
</comment>
<dbReference type="GO" id="GO:0005829">
    <property type="term" value="C:cytosol"/>
    <property type="evidence" value="ECO:0007669"/>
    <property type="project" value="TreeGrafter"/>
</dbReference>
<evidence type="ECO:0000256" key="2">
    <source>
        <dbReference type="ARBA" id="ARBA00022679"/>
    </source>
</evidence>
<dbReference type="InterPro" id="IPR050559">
    <property type="entry name" value="P-Pant_transferase_sf"/>
</dbReference>
<dbReference type="EMBL" id="SMAF01000007">
    <property type="protein sequence ID" value="TCS98857.1"/>
    <property type="molecule type" value="Genomic_DNA"/>
</dbReference>
<dbReference type="InterPro" id="IPR037143">
    <property type="entry name" value="4-PPantetheinyl_Trfase_dom_sf"/>
</dbReference>
<dbReference type="Proteomes" id="UP000294599">
    <property type="component" value="Unassembled WGS sequence"/>
</dbReference>
<gene>
    <name evidence="4" type="ORF">EDC25_10754</name>
</gene>
<proteinExistence type="inferred from homology"/>
<sequence length="216" mass="23117">MTATPALAPVRIWCQPLPVAAGLGVIEAAQARKRAAAMATRDHLQTVFPGLDMSKLGRGPNGKPYLPVPHERFGFNPSDSGGWYLFGMVDGADIGVDLELRQPRPKAMALARRHFPTAEVDWLAAQEDLDHAFLRLWTMKEALFKAIGRGLGYGLGKACFQPGADGQLTLAQLDGAAAPASRWSCAELALPAHLVGAAVWSGPPRTILFQPGPHHS</sequence>
<protein>
    <submittedName>
        <fullName evidence="4">Phosphopantetheinyl transferase</fullName>
    </submittedName>
</protein>
<name>A0A4S3KY91_9GAMM</name>
<dbReference type="GO" id="GO:0008897">
    <property type="term" value="F:holo-[acyl-carrier-protein] synthase activity"/>
    <property type="evidence" value="ECO:0007669"/>
    <property type="project" value="InterPro"/>
</dbReference>
<evidence type="ECO:0000313" key="4">
    <source>
        <dbReference type="EMBL" id="TCS98857.1"/>
    </source>
</evidence>
<keyword evidence="2 4" id="KW-0808">Transferase</keyword>
<dbReference type="PANTHER" id="PTHR12215">
    <property type="entry name" value="PHOSPHOPANTETHEINE TRANSFERASE"/>
    <property type="match status" value="1"/>
</dbReference>
<dbReference type="SUPFAM" id="SSF56214">
    <property type="entry name" value="4'-phosphopantetheinyl transferase"/>
    <property type="match status" value="2"/>
</dbReference>
<dbReference type="Gene3D" id="3.90.470.20">
    <property type="entry name" value="4'-phosphopantetheinyl transferase domain"/>
    <property type="match status" value="1"/>
</dbReference>
<dbReference type="RefSeq" id="WP_123522528.1">
    <property type="nucleotide sequence ID" value="NZ_JBHLWF010000032.1"/>
</dbReference>
<evidence type="ECO:0000256" key="1">
    <source>
        <dbReference type="ARBA" id="ARBA00010990"/>
    </source>
</evidence>
<dbReference type="InterPro" id="IPR008278">
    <property type="entry name" value="4-PPantetheinyl_Trfase_dom"/>
</dbReference>
<dbReference type="GO" id="GO:0019878">
    <property type="term" value="P:lysine biosynthetic process via aminoadipic acid"/>
    <property type="evidence" value="ECO:0007669"/>
    <property type="project" value="TreeGrafter"/>
</dbReference>